<keyword evidence="2" id="KW-1185">Reference proteome</keyword>
<comment type="caution">
    <text evidence="1">The sequence shown here is derived from an EMBL/GenBank/DDBJ whole genome shotgun (WGS) entry which is preliminary data.</text>
</comment>
<dbReference type="EMBL" id="JAPDGR010000034">
    <property type="protein sequence ID" value="KAJ2998176.1"/>
    <property type="molecule type" value="Genomic_DNA"/>
</dbReference>
<organism evidence="1 2">
    <name type="scientific">Xylaria curta</name>
    <dbReference type="NCBI Taxonomy" id="42375"/>
    <lineage>
        <taxon>Eukaryota</taxon>
        <taxon>Fungi</taxon>
        <taxon>Dikarya</taxon>
        <taxon>Ascomycota</taxon>
        <taxon>Pezizomycotina</taxon>
        <taxon>Sordariomycetes</taxon>
        <taxon>Xylariomycetidae</taxon>
        <taxon>Xylariales</taxon>
        <taxon>Xylariaceae</taxon>
        <taxon>Xylaria</taxon>
    </lineage>
</organism>
<proteinExistence type="predicted"/>
<evidence type="ECO:0000313" key="1">
    <source>
        <dbReference type="EMBL" id="KAJ2998176.1"/>
    </source>
</evidence>
<protein>
    <submittedName>
        <fullName evidence="1">Uncharacterized protein</fullName>
    </submittedName>
</protein>
<reference evidence="1" key="1">
    <citation type="submission" date="2022-10" db="EMBL/GenBank/DDBJ databases">
        <title>Genome Sequence of Xylaria curta.</title>
        <authorList>
            <person name="Buettner E."/>
        </authorList>
    </citation>
    <scope>NUCLEOTIDE SEQUENCE</scope>
    <source>
        <strain evidence="1">Babe10</strain>
    </source>
</reference>
<gene>
    <name evidence="1" type="ORF">NUW58_g411</name>
</gene>
<dbReference type="Proteomes" id="UP001143856">
    <property type="component" value="Unassembled WGS sequence"/>
</dbReference>
<sequence>MVRLAITFAALIAVSTTQAQCTGPPVNQATIDLIAEFEGFSADVYNDPTGNPTIGYGHLCQQSGCSEIPYSIPLSEADGKRLLADDVIPPQNCITQQTAEPVTLNANQYGALVSWAFNVGCGNSGSSSLITRLNNGEDPQTVIAEELPRWNQSGGQVLPGLVRRRAAEVGLAGTATSDPALPAGTC</sequence>
<accession>A0ACC1PPF2</accession>
<evidence type="ECO:0000313" key="2">
    <source>
        <dbReference type="Proteomes" id="UP001143856"/>
    </source>
</evidence>
<name>A0ACC1PPF2_9PEZI</name>